<proteinExistence type="predicted"/>
<dbReference type="RefSeq" id="WP_048731442.1">
    <property type="nucleotide sequence ID" value="NZ_LFMW01000039.1"/>
</dbReference>
<accession>A0A0J8IKL3</accession>
<evidence type="ECO:0000256" key="1">
    <source>
        <dbReference type="SAM" id="SignalP"/>
    </source>
</evidence>
<keyword evidence="1" id="KW-0732">Signal</keyword>
<name>A0A0J8IKL3_9PSED</name>
<feature type="chain" id="PRO_5005300589" evidence="1">
    <location>
        <begin position="25"/>
        <end position="155"/>
    </location>
</feature>
<dbReference type="EMBL" id="LFMW01000039">
    <property type="protein sequence ID" value="KMT52206.1"/>
    <property type="molecule type" value="Genomic_DNA"/>
</dbReference>
<dbReference type="STRING" id="1674920.ACR52_27775"/>
<evidence type="ECO:0000313" key="2">
    <source>
        <dbReference type="EMBL" id="KMT52206.1"/>
    </source>
</evidence>
<protein>
    <submittedName>
        <fullName evidence="2">Uncharacterized protein</fullName>
    </submittedName>
</protein>
<keyword evidence="3" id="KW-1185">Reference proteome</keyword>
<dbReference type="AlphaFoldDB" id="A0A0J8IKL3"/>
<evidence type="ECO:0000313" key="3">
    <source>
        <dbReference type="Proteomes" id="UP000037551"/>
    </source>
</evidence>
<dbReference type="OrthoDB" id="7025429at2"/>
<organism evidence="2 3">
    <name type="scientific">Pseudomonas fildesensis</name>
    <dbReference type="NCBI Taxonomy" id="1674920"/>
    <lineage>
        <taxon>Bacteria</taxon>
        <taxon>Pseudomonadati</taxon>
        <taxon>Pseudomonadota</taxon>
        <taxon>Gammaproteobacteria</taxon>
        <taxon>Pseudomonadales</taxon>
        <taxon>Pseudomonadaceae</taxon>
        <taxon>Pseudomonas</taxon>
    </lineage>
</organism>
<feature type="signal peptide" evidence="1">
    <location>
        <begin position="1"/>
        <end position="24"/>
    </location>
</feature>
<sequence length="155" mass="16599">MFKKVVAPFLICASLAGFSMQANAIVTGGTLVSTRTLQWHCGVDTSGGKGFTGYISGTLKTYSNGRKVVSVPHVRISKSGGQQGGNKANFEMHATGQGFYFDSDYSADNLKQDGTWNNVNMAVSSYSSNMVNNLRIKFTFDKSGSDPSCTQNLAI</sequence>
<reference evidence="2 3" key="1">
    <citation type="submission" date="2015-06" db="EMBL/GenBank/DDBJ databases">
        <title>Draft genome sequence of an Antarctic Pseudomonas sp. strain KG01 with full potential for biotechnological applications.</title>
        <authorList>
            <person name="Pavlov M.S."/>
            <person name="Lira F."/>
            <person name="Martinez J.L."/>
            <person name="Marshall S.H."/>
        </authorList>
    </citation>
    <scope>NUCLEOTIDE SEQUENCE [LARGE SCALE GENOMIC DNA]</scope>
    <source>
        <strain evidence="2 3">KG01</strain>
    </source>
</reference>
<dbReference type="PATRIC" id="fig|1674920.3.peg.5685"/>
<gene>
    <name evidence="2" type="ORF">ACR52_27775</name>
</gene>
<comment type="caution">
    <text evidence="2">The sequence shown here is derived from an EMBL/GenBank/DDBJ whole genome shotgun (WGS) entry which is preliminary data.</text>
</comment>
<dbReference type="Proteomes" id="UP000037551">
    <property type="component" value="Unassembled WGS sequence"/>
</dbReference>